<evidence type="ECO:0000313" key="3">
    <source>
        <dbReference type="RefSeq" id="XP_065664673.1"/>
    </source>
</evidence>
<keyword evidence="2" id="KW-1185">Reference proteome</keyword>
<dbReference type="InterPro" id="IPR058912">
    <property type="entry name" value="HTH_animal"/>
</dbReference>
<gene>
    <name evidence="3" type="primary">LOC136086307</name>
</gene>
<sequence length="139" mass="16548">MEQFQTILNRQHPSLKYTIEVENKNKILNFLDITFINNTYKKYEFKVYRKDAITNIQIKPHFNHDPNVLKAIFNGYIHRAYSICSENHLKDEMNFLIQVFTENGYDEKMLKDISYHVRKKCLANKNETLSNSNNLPTIS</sequence>
<dbReference type="Proteomes" id="UP001652625">
    <property type="component" value="Chromosome 10"/>
</dbReference>
<dbReference type="PANTHER" id="PTHR21301:SF10">
    <property type="entry name" value="REVERSE TRANSCRIPTASE DOMAIN-CONTAINING PROTEIN"/>
    <property type="match status" value="1"/>
</dbReference>
<feature type="domain" description="Helix-turn-helix" evidence="1">
    <location>
        <begin position="59"/>
        <end position="112"/>
    </location>
</feature>
<dbReference type="Pfam" id="PF26215">
    <property type="entry name" value="HTH_animal"/>
    <property type="match status" value="1"/>
</dbReference>
<name>A0ABM4CS40_HYDVU</name>
<accession>A0ABM4CS40</accession>
<dbReference type="PANTHER" id="PTHR21301">
    <property type="entry name" value="REVERSE TRANSCRIPTASE"/>
    <property type="match status" value="1"/>
</dbReference>
<dbReference type="GeneID" id="136086307"/>
<proteinExistence type="predicted"/>
<reference evidence="3" key="1">
    <citation type="submission" date="2025-08" db="UniProtKB">
        <authorList>
            <consortium name="RefSeq"/>
        </authorList>
    </citation>
    <scope>IDENTIFICATION</scope>
</reference>
<evidence type="ECO:0000259" key="1">
    <source>
        <dbReference type="Pfam" id="PF26215"/>
    </source>
</evidence>
<organism evidence="2 3">
    <name type="scientific">Hydra vulgaris</name>
    <name type="common">Hydra</name>
    <name type="synonym">Hydra attenuata</name>
    <dbReference type="NCBI Taxonomy" id="6087"/>
    <lineage>
        <taxon>Eukaryota</taxon>
        <taxon>Metazoa</taxon>
        <taxon>Cnidaria</taxon>
        <taxon>Hydrozoa</taxon>
        <taxon>Hydroidolina</taxon>
        <taxon>Anthoathecata</taxon>
        <taxon>Aplanulata</taxon>
        <taxon>Hydridae</taxon>
        <taxon>Hydra</taxon>
    </lineage>
</organism>
<evidence type="ECO:0000313" key="2">
    <source>
        <dbReference type="Proteomes" id="UP001652625"/>
    </source>
</evidence>
<protein>
    <submittedName>
        <fullName evidence="3">Uncharacterized protein LOC136086307</fullName>
    </submittedName>
</protein>
<dbReference type="RefSeq" id="XP_065664673.1">
    <property type="nucleotide sequence ID" value="XM_065808601.1"/>
</dbReference>